<proteinExistence type="predicted"/>
<evidence type="ECO:0000313" key="2">
    <source>
        <dbReference type="Proteomes" id="UP001605036"/>
    </source>
</evidence>
<dbReference type="EMBL" id="JBHFFA010000001">
    <property type="protein sequence ID" value="KAL2652541.1"/>
    <property type="molecule type" value="Genomic_DNA"/>
</dbReference>
<dbReference type="AlphaFoldDB" id="A0ABD1ZNT1"/>
<accession>A0ABD1ZNT1</accession>
<organism evidence="1 2">
    <name type="scientific">Riccia fluitans</name>
    <dbReference type="NCBI Taxonomy" id="41844"/>
    <lineage>
        <taxon>Eukaryota</taxon>
        <taxon>Viridiplantae</taxon>
        <taxon>Streptophyta</taxon>
        <taxon>Embryophyta</taxon>
        <taxon>Marchantiophyta</taxon>
        <taxon>Marchantiopsida</taxon>
        <taxon>Marchantiidae</taxon>
        <taxon>Marchantiales</taxon>
        <taxon>Ricciaceae</taxon>
        <taxon>Riccia</taxon>
    </lineage>
</organism>
<comment type="caution">
    <text evidence="1">The sequence shown here is derived from an EMBL/GenBank/DDBJ whole genome shotgun (WGS) entry which is preliminary data.</text>
</comment>
<reference evidence="1 2" key="1">
    <citation type="submission" date="2024-09" db="EMBL/GenBank/DDBJ databases">
        <title>Chromosome-scale assembly of Riccia fluitans.</title>
        <authorList>
            <person name="Paukszto L."/>
            <person name="Sawicki J."/>
            <person name="Karawczyk K."/>
            <person name="Piernik-Szablinska J."/>
            <person name="Szczecinska M."/>
            <person name="Mazdziarz M."/>
        </authorList>
    </citation>
    <scope>NUCLEOTIDE SEQUENCE [LARGE SCALE GENOMIC DNA]</scope>
    <source>
        <strain evidence="1">Rf_01</strain>
        <tissue evidence="1">Aerial parts of the thallus</tissue>
    </source>
</reference>
<protein>
    <submittedName>
        <fullName evidence="1">Uncharacterized protein</fullName>
    </submittedName>
</protein>
<gene>
    <name evidence="1" type="ORF">R1flu_020669</name>
</gene>
<keyword evidence="2" id="KW-1185">Reference proteome</keyword>
<sequence length="237" mass="27761">MIAICQDFNIQLNLGEEQDLRLHAPLSETGVENPAKKIHHNMNAINDEAGHKDYEKMWRHICYGFLQKWKFQEDGTTILHGYMKLSKSKEYIFVVEDERNEFLQKMEQERRNLKLPDSFIECMKKNFNDTVNKNDDSSVVPQEDFLNHKPLVPAKLKLPSSFEETLEALRQEWYDLAYPSYGELCQVELDLKRLSWKEQGEITYGQIIIFRICHEHTMKSGSKPNSVSCILNLSMLS</sequence>
<name>A0ABD1ZNT1_9MARC</name>
<evidence type="ECO:0000313" key="1">
    <source>
        <dbReference type="EMBL" id="KAL2652541.1"/>
    </source>
</evidence>
<dbReference type="Proteomes" id="UP001605036">
    <property type="component" value="Unassembled WGS sequence"/>
</dbReference>